<dbReference type="EMBL" id="KL363195">
    <property type="protein sequence ID" value="KFD56122.1"/>
    <property type="molecule type" value="Genomic_DNA"/>
</dbReference>
<proteinExistence type="predicted"/>
<reference evidence="2 3" key="1">
    <citation type="journal article" date="2014" name="Nat. Genet.">
        <title>Genome and transcriptome of the porcine whipworm Trichuris suis.</title>
        <authorList>
            <person name="Jex A.R."/>
            <person name="Nejsum P."/>
            <person name="Schwarz E.M."/>
            <person name="Hu L."/>
            <person name="Young N.D."/>
            <person name="Hall R.S."/>
            <person name="Korhonen P.K."/>
            <person name="Liao S."/>
            <person name="Thamsborg S."/>
            <person name="Xia J."/>
            <person name="Xu P."/>
            <person name="Wang S."/>
            <person name="Scheerlinck J.P."/>
            <person name="Hofmann A."/>
            <person name="Sternberg P.W."/>
            <person name="Wang J."/>
            <person name="Gasser R.B."/>
        </authorList>
    </citation>
    <scope>NUCLEOTIDE SEQUENCE [LARGE SCALE GENOMIC DNA]</scope>
    <source>
        <strain evidence="2">DCEP-RM93F</strain>
        <strain evidence="1">DCEP-RM93M</strain>
    </source>
</reference>
<dbReference type="EMBL" id="KL367522">
    <property type="protein sequence ID" value="KFD66646.1"/>
    <property type="molecule type" value="Genomic_DNA"/>
</dbReference>
<gene>
    <name evidence="1" type="ORF">M513_02900</name>
    <name evidence="2" type="ORF">M514_02900</name>
</gene>
<sequence length="61" mass="6611">MIAAKFEAEAASCAVSCSFVLIQSPMKQEKWYPLKKANAAWLAALHLPVTGQKRSVGNTFA</sequence>
<organism evidence="2">
    <name type="scientific">Trichuris suis</name>
    <name type="common">pig whipworm</name>
    <dbReference type="NCBI Taxonomy" id="68888"/>
    <lineage>
        <taxon>Eukaryota</taxon>
        <taxon>Metazoa</taxon>
        <taxon>Ecdysozoa</taxon>
        <taxon>Nematoda</taxon>
        <taxon>Enoplea</taxon>
        <taxon>Dorylaimia</taxon>
        <taxon>Trichinellida</taxon>
        <taxon>Trichuridae</taxon>
        <taxon>Trichuris</taxon>
    </lineage>
</organism>
<keyword evidence="3" id="KW-1185">Reference proteome</keyword>
<protein>
    <submittedName>
        <fullName evidence="2">Uncharacterized protein</fullName>
    </submittedName>
</protein>
<dbReference type="Proteomes" id="UP000030764">
    <property type="component" value="Unassembled WGS sequence"/>
</dbReference>
<accession>A0A085NB00</accession>
<dbReference type="AlphaFoldDB" id="A0A085NB00"/>
<evidence type="ECO:0000313" key="1">
    <source>
        <dbReference type="EMBL" id="KFD56122.1"/>
    </source>
</evidence>
<evidence type="ECO:0000313" key="2">
    <source>
        <dbReference type="EMBL" id="KFD66646.1"/>
    </source>
</evidence>
<name>A0A085NB00_9BILA</name>
<dbReference type="Proteomes" id="UP000030758">
    <property type="component" value="Unassembled WGS sequence"/>
</dbReference>
<evidence type="ECO:0000313" key="3">
    <source>
        <dbReference type="Proteomes" id="UP000030764"/>
    </source>
</evidence>